<sequence>MFVELVNIAANAVIAQQAAAARLLMASQALAECREQNNPYLPGNSLFGPTRAQMWGPDPCEQQEQDLASATADHQASVQLAQKSSAPTPQDIQSAPQPQLSSTWSTEYDPSIPLTEFLVPSPALMSEWSPTSLQEVLDMLAIEMEDISSGSSTSSEVQEAMEVVQENMMCFLLWDPWDIPPKKRKRYRFQPKNASWIGKWVPE</sequence>
<evidence type="ECO:0000256" key="1">
    <source>
        <dbReference type="SAM" id="MobiDB-lite"/>
    </source>
</evidence>
<dbReference type="EMBL" id="KF925531">
    <property type="protein sequence ID" value="AHF54688.1"/>
    <property type="molecule type" value="Genomic_DNA"/>
</dbReference>
<dbReference type="GeneID" id="80533778"/>
<evidence type="ECO:0000313" key="3">
    <source>
        <dbReference type="Proteomes" id="UP000502333"/>
    </source>
</evidence>
<keyword evidence="3" id="KW-1185">Reference proteome</keyword>
<name>W0GDF8_9VIRU</name>
<dbReference type="Proteomes" id="UP000502333">
    <property type="component" value="Segment"/>
</dbReference>
<accession>W0GDF8</accession>
<dbReference type="RefSeq" id="YP_010796328.1">
    <property type="nucleotide sequence ID" value="NC_075985.1"/>
</dbReference>
<organism evidence="2 3">
    <name type="scientific">turkey parvovirus 2</name>
    <dbReference type="NCBI Taxonomy" id="2848321"/>
    <lineage>
        <taxon>Viruses</taxon>
        <taxon>Monodnaviria</taxon>
        <taxon>Shotokuvirae</taxon>
        <taxon>Cossaviricota</taxon>
        <taxon>Quintoviricetes</taxon>
        <taxon>Piccovirales</taxon>
        <taxon>Parvoviridae</taxon>
        <taxon>Hamaparvovirinae</taxon>
        <taxon>Chaphamaparvovirus</taxon>
        <taxon>Chaphamaparvovirus galliform1</taxon>
    </lineage>
</organism>
<dbReference type="KEGG" id="vg:80533778"/>
<feature type="region of interest" description="Disordered" evidence="1">
    <location>
        <begin position="66"/>
        <end position="106"/>
    </location>
</feature>
<protein>
    <submittedName>
        <fullName evidence="2">NP</fullName>
    </submittedName>
</protein>
<proteinExistence type="predicted"/>
<reference evidence="2 3" key="1">
    <citation type="journal article" date="2014" name="Arch. Virol.">
        <title>Novel circular single-stranded DNA virus from turkey faeces.</title>
        <authorList>
            <person name="Reuter G."/>
            <person name="Boros A."/>
            <person name="Delwart E."/>
            <person name="Pankovics P."/>
        </authorList>
    </citation>
    <scope>NUCLEOTIDE SEQUENCE [LARGE SCALE GENOMIC DNA]</scope>
    <source>
        <strain evidence="2 3">TP1-2012/HUN</strain>
    </source>
</reference>
<evidence type="ECO:0000313" key="2">
    <source>
        <dbReference type="EMBL" id="AHF54688.1"/>
    </source>
</evidence>